<dbReference type="InParanoid" id="K0ZBA8"/>
<evidence type="ECO:0000313" key="3">
    <source>
        <dbReference type="Proteomes" id="UP000006069"/>
    </source>
</evidence>
<dbReference type="Proteomes" id="UP000006069">
    <property type="component" value="Unassembled WGS sequence"/>
</dbReference>
<evidence type="ECO:0000313" key="2">
    <source>
        <dbReference type="EMBL" id="EJZ84715.1"/>
    </source>
</evidence>
<keyword evidence="3" id="KW-1185">Reference proteome</keyword>
<gene>
    <name evidence="2" type="ORF">HMPREF9451_00319</name>
</gene>
<dbReference type="HOGENOM" id="CLU_113299_3_0_11"/>
<feature type="transmembrane region" description="Helical" evidence="1">
    <location>
        <begin position="102"/>
        <end position="118"/>
    </location>
</feature>
<dbReference type="InterPro" id="IPR007401">
    <property type="entry name" value="DUF454"/>
</dbReference>
<organism evidence="2 3">
    <name type="scientific">Slackia piriformis YIT 12062</name>
    <dbReference type="NCBI Taxonomy" id="742818"/>
    <lineage>
        <taxon>Bacteria</taxon>
        <taxon>Bacillati</taxon>
        <taxon>Actinomycetota</taxon>
        <taxon>Coriobacteriia</taxon>
        <taxon>Eggerthellales</taxon>
        <taxon>Eggerthellaceae</taxon>
        <taxon>Slackia</taxon>
    </lineage>
</organism>
<evidence type="ECO:0008006" key="4">
    <source>
        <dbReference type="Google" id="ProtNLM"/>
    </source>
</evidence>
<name>K0ZBA8_9ACTN</name>
<keyword evidence="1" id="KW-0472">Membrane</keyword>
<feature type="transmembrane region" description="Helical" evidence="1">
    <location>
        <begin position="30"/>
        <end position="47"/>
    </location>
</feature>
<comment type="caution">
    <text evidence="2">The sequence shown here is derived from an EMBL/GenBank/DDBJ whole genome shotgun (WGS) entry which is preliminary data.</text>
</comment>
<dbReference type="EMBL" id="ADMD01000001">
    <property type="protein sequence ID" value="EJZ84715.1"/>
    <property type="molecule type" value="Genomic_DNA"/>
</dbReference>
<reference evidence="2 3" key="1">
    <citation type="submission" date="2012-08" db="EMBL/GenBank/DDBJ databases">
        <title>The Genome Sequence of Slackia piriformis YIT 12062.</title>
        <authorList>
            <consortium name="The Broad Institute Genome Sequencing Platform"/>
            <person name="Earl A."/>
            <person name="Ward D."/>
            <person name="Feldgarden M."/>
            <person name="Gevers D."/>
            <person name="Morotomi M."/>
            <person name="Walker B."/>
            <person name="Young S.K."/>
            <person name="Zeng Q."/>
            <person name="Gargeya S."/>
            <person name="Fitzgerald M."/>
            <person name="Haas B."/>
            <person name="Abouelleil A."/>
            <person name="Alvarado L."/>
            <person name="Arachchi H.M."/>
            <person name="Berlin A.M."/>
            <person name="Chapman S.B."/>
            <person name="Goldberg J."/>
            <person name="Griggs A."/>
            <person name="Gujja S."/>
            <person name="Hansen M."/>
            <person name="Howarth C."/>
            <person name="Imamovic A."/>
            <person name="Larimer J."/>
            <person name="McCowen C."/>
            <person name="Montmayeur A."/>
            <person name="Murphy C."/>
            <person name="Neiman D."/>
            <person name="Pearson M."/>
            <person name="Priest M."/>
            <person name="Roberts A."/>
            <person name="Saif S."/>
            <person name="Shea T."/>
            <person name="Sisk P."/>
            <person name="Sykes S."/>
            <person name="Wortman J."/>
            <person name="Nusbaum C."/>
            <person name="Birren B."/>
        </authorList>
    </citation>
    <scope>NUCLEOTIDE SEQUENCE [LARGE SCALE GENOMIC DNA]</scope>
    <source>
        <strain evidence="2 3">YIT 12062</strain>
    </source>
</reference>
<dbReference type="Pfam" id="PF04304">
    <property type="entry name" value="DUF454"/>
    <property type="match status" value="1"/>
</dbReference>
<accession>K0ZBA8</accession>
<keyword evidence="1" id="KW-0812">Transmembrane</keyword>
<keyword evidence="1" id="KW-1133">Transmembrane helix</keyword>
<dbReference type="AlphaFoldDB" id="K0ZBA8"/>
<dbReference type="OrthoDB" id="5690292at2"/>
<protein>
    <recommendedName>
        <fullName evidence="4">DUF454 domain-containing protein</fullName>
    </recommendedName>
</protein>
<dbReference type="GO" id="GO:0005886">
    <property type="term" value="C:plasma membrane"/>
    <property type="evidence" value="ECO:0007669"/>
    <property type="project" value="TreeGrafter"/>
</dbReference>
<dbReference type="PANTHER" id="PTHR35813:SF1">
    <property type="entry name" value="INNER MEMBRANE PROTEIN YBAN"/>
    <property type="match status" value="1"/>
</dbReference>
<proteinExistence type="predicted"/>
<evidence type="ECO:0000256" key="1">
    <source>
        <dbReference type="SAM" id="Phobius"/>
    </source>
</evidence>
<sequence>MKRAKSCGLITLGCARLSLSTIGLVLPVLPTVPLYLATLFCFARGSNRLHRWFQKTSLHRKHLEPFVRTKALTLRNKLAVMTSLTLFMGTGCFMMQGLLAAQLVLAAVWAFHIWYFTVRIKTLAANR</sequence>
<dbReference type="eggNOG" id="COG2832">
    <property type="taxonomic scope" value="Bacteria"/>
</dbReference>
<dbReference type="RefSeq" id="WP_009138555.1">
    <property type="nucleotide sequence ID" value="NZ_JH815198.1"/>
</dbReference>
<dbReference type="PANTHER" id="PTHR35813">
    <property type="entry name" value="INNER MEMBRANE PROTEIN YBAN"/>
    <property type="match status" value="1"/>
</dbReference>
<dbReference type="PATRIC" id="fig|742818.3.peg.356"/>
<dbReference type="PIRSF" id="PIRSF016789">
    <property type="entry name" value="DUF454"/>
    <property type="match status" value="1"/>
</dbReference>